<reference evidence="2 3" key="2">
    <citation type="submission" date="2024-07" db="EMBL/GenBank/DDBJ databases">
        <authorList>
            <person name="Akdeniz Z."/>
        </authorList>
    </citation>
    <scope>NUCLEOTIDE SEQUENCE [LARGE SCALE GENOMIC DNA]</scope>
</reference>
<dbReference type="EMBL" id="CAXDID020000003">
    <property type="protein sequence ID" value="CAL5971720.1"/>
    <property type="molecule type" value="Genomic_DNA"/>
</dbReference>
<organism evidence="1">
    <name type="scientific">Hexamita inflata</name>
    <dbReference type="NCBI Taxonomy" id="28002"/>
    <lineage>
        <taxon>Eukaryota</taxon>
        <taxon>Metamonada</taxon>
        <taxon>Diplomonadida</taxon>
        <taxon>Hexamitidae</taxon>
        <taxon>Hexamitinae</taxon>
        <taxon>Hexamita</taxon>
    </lineage>
</organism>
<keyword evidence="3" id="KW-1185">Reference proteome</keyword>
<sequence length="597" mass="70521">MDQNLFLQNPYQVLNYRLQYTKRFLQIVDQNDQMIDSYELNYVRNQSLDKEYNKLLSNRIDRFNRLIQLSGKFYTKLYDNLFEVDLNNFTQVARIPGCHSWDCSKICLFNNSIIATNEYYFFKLVDNVFQQVSLFYDNEEISPSKGAVSLYDFNGHATVALYLPNCSCAIFEIAEPQCKLLYSGAVQQQLASSGFQIFKIYDSESKLVLDYTQDQINISFCSEKFDDQIVNQGYVTQYSDEAMRKIIQDYDSFQTRRNRIYEDMQAKMPPKMTLEQLQIKLQSQLTPDKFVLQNSYQLKDQLIFYKGKLAYLTDMNKNILERVPINFVLNSQELSVQEVYKWDRLWYLNGSVYALLNNILFSIDLFTFKELSILPGVVSMDQARICVYNNQILATNGEQFFLYDQLTNQFKEKQFFVNGNLIEGNNIALHSYCNVVIAFMNYDNQFIIKLNDENCKVLVEGNIRYFIPSQGLWLFSVYQKFCCVDLTCVPVKLYYSNLPLDFQQLQTKLVFSNNGVEYPKYCLDMFIDQTYYVKRDSVYQEQRKQLFFKECDINSIKERHKNISEAKINLNGPFDYDFIQVQYLNSFEALFLIENQK</sequence>
<dbReference type="EMBL" id="CATOUU010000380">
    <property type="protein sequence ID" value="CAI9926991.1"/>
    <property type="molecule type" value="Genomic_DNA"/>
</dbReference>
<gene>
    <name evidence="1" type="ORF">HINF_LOCUS14636</name>
    <name evidence="2" type="ORF">HINF_LOCUS1546</name>
</gene>
<evidence type="ECO:0000313" key="3">
    <source>
        <dbReference type="Proteomes" id="UP001642409"/>
    </source>
</evidence>
<comment type="caution">
    <text evidence="1">The sequence shown here is derived from an EMBL/GenBank/DDBJ whole genome shotgun (WGS) entry which is preliminary data.</text>
</comment>
<evidence type="ECO:0000313" key="1">
    <source>
        <dbReference type="EMBL" id="CAI9926991.1"/>
    </source>
</evidence>
<protein>
    <submittedName>
        <fullName evidence="1">Uncharacterized protein</fullName>
    </submittedName>
</protein>
<evidence type="ECO:0000313" key="2">
    <source>
        <dbReference type="EMBL" id="CAL5971720.1"/>
    </source>
</evidence>
<accession>A0AA86NYB2</accession>
<proteinExistence type="predicted"/>
<dbReference type="Proteomes" id="UP001642409">
    <property type="component" value="Unassembled WGS sequence"/>
</dbReference>
<dbReference type="AlphaFoldDB" id="A0AA86NYB2"/>
<name>A0AA86NYB2_9EUKA</name>
<reference evidence="1" key="1">
    <citation type="submission" date="2023-06" db="EMBL/GenBank/DDBJ databases">
        <authorList>
            <person name="Kurt Z."/>
        </authorList>
    </citation>
    <scope>NUCLEOTIDE SEQUENCE</scope>
</reference>